<evidence type="ECO:0000313" key="2">
    <source>
        <dbReference type="EMBL" id="KAK2833127.1"/>
    </source>
</evidence>
<dbReference type="Proteomes" id="UP001187415">
    <property type="component" value="Unassembled WGS sequence"/>
</dbReference>
<gene>
    <name evidence="2" type="ORF">Q5P01_017016</name>
</gene>
<evidence type="ECO:0000256" key="1">
    <source>
        <dbReference type="SAM" id="MobiDB-lite"/>
    </source>
</evidence>
<sequence length="230" mass="25142">MWNTHQDLLLLVFSGGGRRVWSQGVREILTYLLDNHAEGRDSRSRFSFSSSFRHSLCKLAPCLASPPSLPFLSLLPSPLSSSPPPPGAAEEGQSEQMREKERVRKEGGGLRLGARGPCDPRQRTEGPSASCPAHASLKTSVAIDNSCRAMYQPQLPRHKAIGWQDLWPPPPIVGGGSMLGRVVQSVGNVDCVFKSRHPCVPGRNVPPPFPHTCFSAEMFMHQCYTGSQSE</sequence>
<dbReference type="EMBL" id="JAUPFM010000013">
    <property type="protein sequence ID" value="KAK2833127.1"/>
    <property type="molecule type" value="Genomic_DNA"/>
</dbReference>
<protein>
    <submittedName>
        <fullName evidence="2">Uncharacterized protein</fullName>
    </submittedName>
</protein>
<feature type="compositionally biased region" description="Basic and acidic residues" evidence="1">
    <location>
        <begin position="96"/>
        <end position="108"/>
    </location>
</feature>
<feature type="region of interest" description="Disordered" evidence="1">
    <location>
        <begin position="75"/>
        <end position="133"/>
    </location>
</feature>
<dbReference type="AlphaFoldDB" id="A0AA88MCC8"/>
<name>A0AA88MCC8_CHASR</name>
<organism evidence="2 3">
    <name type="scientific">Channa striata</name>
    <name type="common">Snakehead murrel</name>
    <name type="synonym">Ophicephalus striatus</name>
    <dbReference type="NCBI Taxonomy" id="64152"/>
    <lineage>
        <taxon>Eukaryota</taxon>
        <taxon>Metazoa</taxon>
        <taxon>Chordata</taxon>
        <taxon>Craniata</taxon>
        <taxon>Vertebrata</taxon>
        <taxon>Euteleostomi</taxon>
        <taxon>Actinopterygii</taxon>
        <taxon>Neopterygii</taxon>
        <taxon>Teleostei</taxon>
        <taxon>Neoteleostei</taxon>
        <taxon>Acanthomorphata</taxon>
        <taxon>Anabantaria</taxon>
        <taxon>Anabantiformes</taxon>
        <taxon>Channoidei</taxon>
        <taxon>Channidae</taxon>
        <taxon>Channa</taxon>
    </lineage>
</organism>
<keyword evidence="3" id="KW-1185">Reference proteome</keyword>
<evidence type="ECO:0000313" key="3">
    <source>
        <dbReference type="Proteomes" id="UP001187415"/>
    </source>
</evidence>
<reference evidence="2" key="1">
    <citation type="submission" date="2023-07" db="EMBL/GenBank/DDBJ databases">
        <title>Chromosome-level Genome Assembly of Striped Snakehead (Channa striata).</title>
        <authorList>
            <person name="Liu H."/>
        </authorList>
    </citation>
    <scope>NUCLEOTIDE SEQUENCE</scope>
    <source>
        <strain evidence="2">Gz</strain>
        <tissue evidence="2">Muscle</tissue>
    </source>
</reference>
<accession>A0AA88MCC8</accession>
<comment type="caution">
    <text evidence="2">The sequence shown here is derived from an EMBL/GenBank/DDBJ whole genome shotgun (WGS) entry which is preliminary data.</text>
</comment>
<proteinExistence type="predicted"/>